<comment type="subcellular location">
    <subcellularLocation>
        <location evidence="1 14">Cytoplasm</location>
    </subcellularLocation>
</comment>
<dbReference type="OrthoDB" id="9804126at2"/>
<dbReference type="Pfam" id="PF02875">
    <property type="entry name" value="Mur_ligase_C"/>
    <property type="match status" value="1"/>
</dbReference>
<dbReference type="Pfam" id="PF01225">
    <property type="entry name" value="Mur_ligase"/>
    <property type="match status" value="1"/>
</dbReference>
<dbReference type="Gene3D" id="3.90.190.20">
    <property type="entry name" value="Mur ligase, C-terminal domain"/>
    <property type="match status" value="1"/>
</dbReference>
<sequence length="435" mass="48890">MVRYHFIGIKGSGMSALAGILSDCGHEVQGEDIEEFIFTQKSLEHRNIPLYLFGSAPLDQGMMVIISNAYRDDHPSLVRCLELNVPYVRYHQFLGELIKQYTSIAITGAHGKTTTTGMLSHALRAVNPICSLVGDGTGMGDQNANLFVFESCEYKRHFLAYQPDIAVITNIDYDHPDYFSSVDDVRQAFEQMADQTQKQIIACGDDQQVRLLRTSTNILYYGFGEDNDLRAVNLNVHEQGVDFDVYDKNHFIDRFSISAFGNHNVLNALSIIGVSILLDLNLQVIKSQLGTFNGVQRRFTEKNWHSNVVIDDYAHHPTEVKVTIEAARSKYPNRKIVAIFQPHTYSRLEKLLEEFATSLADADEVYLCPIFGSARESQGSVSIDHLQALIPNAQLFPETLGKLASYTDSVLVFMGAGDIEKYQQMLFQNDSIHQT</sequence>
<keyword evidence="11 14" id="KW-0131">Cell cycle</keyword>
<evidence type="ECO:0000313" key="18">
    <source>
        <dbReference type="EMBL" id="TCZ79869.1"/>
    </source>
</evidence>
<evidence type="ECO:0000256" key="6">
    <source>
        <dbReference type="ARBA" id="ARBA00022618"/>
    </source>
</evidence>
<evidence type="ECO:0000256" key="5">
    <source>
        <dbReference type="ARBA" id="ARBA00022598"/>
    </source>
</evidence>
<dbReference type="PANTHER" id="PTHR43445">
    <property type="entry name" value="UDP-N-ACETYLMURAMATE--L-ALANINE LIGASE-RELATED"/>
    <property type="match status" value="1"/>
</dbReference>
<keyword evidence="4 14" id="KW-0963">Cytoplasm</keyword>
<evidence type="ECO:0000256" key="10">
    <source>
        <dbReference type="ARBA" id="ARBA00022984"/>
    </source>
</evidence>
<dbReference type="UniPathway" id="UPA00219"/>
<feature type="domain" description="Mur ligase N-terminal catalytic" evidence="15">
    <location>
        <begin position="4"/>
        <end position="101"/>
    </location>
</feature>
<dbReference type="GO" id="GO:0005737">
    <property type="term" value="C:cytoplasm"/>
    <property type="evidence" value="ECO:0007669"/>
    <property type="project" value="UniProtKB-SubCell"/>
</dbReference>
<dbReference type="InterPro" id="IPR050061">
    <property type="entry name" value="MurCDEF_pg_biosynth"/>
</dbReference>
<dbReference type="GO" id="GO:0071555">
    <property type="term" value="P:cell wall organization"/>
    <property type="evidence" value="ECO:0007669"/>
    <property type="project" value="UniProtKB-KW"/>
</dbReference>
<dbReference type="InterPro" id="IPR000713">
    <property type="entry name" value="Mur_ligase_N"/>
</dbReference>
<evidence type="ECO:0000256" key="7">
    <source>
        <dbReference type="ARBA" id="ARBA00022741"/>
    </source>
</evidence>
<reference evidence="18 19" key="1">
    <citation type="submission" date="2019-03" db="EMBL/GenBank/DDBJ databases">
        <authorList>
            <person name="Kim M.K.M."/>
        </authorList>
    </citation>
    <scope>NUCLEOTIDE SEQUENCE [LARGE SCALE GENOMIC DNA]</scope>
    <source>
        <strain evidence="18 19">18JY21-1</strain>
    </source>
</reference>
<dbReference type="InterPro" id="IPR004101">
    <property type="entry name" value="Mur_ligase_C"/>
</dbReference>
<dbReference type="Pfam" id="PF08245">
    <property type="entry name" value="Mur_ligase_M"/>
    <property type="match status" value="1"/>
</dbReference>
<dbReference type="GO" id="GO:0051301">
    <property type="term" value="P:cell division"/>
    <property type="evidence" value="ECO:0007669"/>
    <property type="project" value="UniProtKB-KW"/>
</dbReference>
<gene>
    <name evidence="14" type="primary">murC</name>
    <name evidence="18" type="ORF">E0485_03080</name>
</gene>
<dbReference type="EC" id="6.3.2.8" evidence="3 14"/>
<evidence type="ECO:0000259" key="15">
    <source>
        <dbReference type="Pfam" id="PF01225"/>
    </source>
</evidence>
<dbReference type="AlphaFoldDB" id="A0A4R4EIY0"/>
<dbReference type="PANTHER" id="PTHR43445:SF3">
    <property type="entry name" value="UDP-N-ACETYLMURAMATE--L-ALANINE LIGASE"/>
    <property type="match status" value="1"/>
</dbReference>
<keyword evidence="5 14" id="KW-0436">Ligase</keyword>
<keyword evidence="6 14" id="KW-0132">Cell division</keyword>
<keyword evidence="7 14" id="KW-0547">Nucleotide-binding</keyword>
<dbReference type="InterPro" id="IPR013221">
    <property type="entry name" value="Mur_ligase_cen"/>
</dbReference>
<dbReference type="GO" id="GO:0008763">
    <property type="term" value="F:UDP-N-acetylmuramate-L-alanine ligase activity"/>
    <property type="evidence" value="ECO:0007669"/>
    <property type="project" value="UniProtKB-UniRule"/>
</dbReference>
<dbReference type="NCBIfam" id="TIGR01082">
    <property type="entry name" value="murC"/>
    <property type="match status" value="1"/>
</dbReference>
<dbReference type="Proteomes" id="UP000295418">
    <property type="component" value="Unassembled WGS sequence"/>
</dbReference>
<keyword evidence="9 14" id="KW-0133">Cell shape</keyword>
<feature type="domain" description="Mur ligase central" evidence="17">
    <location>
        <begin position="106"/>
        <end position="273"/>
    </location>
</feature>
<dbReference type="GO" id="GO:0005524">
    <property type="term" value="F:ATP binding"/>
    <property type="evidence" value="ECO:0007669"/>
    <property type="project" value="UniProtKB-UniRule"/>
</dbReference>
<evidence type="ECO:0000256" key="12">
    <source>
        <dbReference type="ARBA" id="ARBA00023316"/>
    </source>
</evidence>
<dbReference type="Gene3D" id="3.40.50.720">
    <property type="entry name" value="NAD(P)-binding Rossmann-like Domain"/>
    <property type="match status" value="1"/>
</dbReference>
<keyword evidence="12 14" id="KW-0961">Cell wall biogenesis/degradation</keyword>
<dbReference type="SUPFAM" id="SSF53244">
    <property type="entry name" value="MurD-like peptide ligases, peptide-binding domain"/>
    <property type="match status" value="1"/>
</dbReference>
<keyword evidence="8 14" id="KW-0067">ATP-binding</keyword>
<evidence type="ECO:0000256" key="4">
    <source>
        <dbReference type="ARBA" id="ARBA00022490"/>
    </source>
</evidence>
<keyword evidence="10 14" id="KW-0573">Peptidoglycan synthesis</keyword>
<evidence type="ECO:0000256" key="14">
    <source>
        <dbReference type="HAMAP-Rule" id="MF_00046"/>
    </source>
</evidence>
<comment type="similarity">
    <text evidence="14">Belongs to the MurCDEF family.</text>
</comment>
<comment type="caution">
    <text evidence="18">The sequence shown here is derived from an EMBL/GenBank/DDBJ whole genome shotgun (WGS) entry which is preliminary data.</text>
</comment>
<organism evidence="18 19">
    <name type="scientific">Paenibacillus albiflavus</name>
    <dbReference type="NCBI Taxonomy" id="2545760"/>
    <lineage>
        <taxon>Bacteria</taxon>
        <taxon>Bacillati</taxon>
        <taxon>Bacillota</taxon>
        <taxon>Bacilli</taxon>
        <taxon>Bacillales</taxon>
        <taxon>Paenibacillaceae</taxon>
        <taxon>Paenibacillus</taxon>
    </lineage>
</organism>
<feature type="domain" description="Mur ligase C-terminal" evidence="16">
    <location>
        <begin position="298"/>
        <end position="394"/>
    </location>
</feature>
<feature type="binding site" evidence="14">
    <location>
        <begin position="108"/>
        <end position="114"/>
    </location>
    <ligand>
        <name>ATP</name>
        <dbReference type="ChEBI" id="CHEBI:30616"/>
    </ligand>
</feature>
<evidence type="ECO:0000313" key="19">
    <source>
        <dbReference type="Proteomes" id="UP000295418"/>
    </source>
</evidence>
<dbReference type="SUPFAM" id="SSF53623">
    <property type="entry name" value="MurD-like peptide ligases, catalytic domain"/>
    <property type="match status" value="1"/>
</dbReference>
<name>A0A4R4EIY0_9BACL</name>
<keyword evidence="19" id="KW-1185">Reference proteome</keyword>
<dbReference type="InterPro" id="IPR036615">
    <property type="entry name" value="Mur_ligase_C_dom_sf"/>
</dbReference>
<comment type="catalytic activity">
    <reaction evidence="13 14">
        <text>UDP-N-acetyl-alpha-D-muramate + L-alanine + ATP = UDP-N-acetyl-alpha-D-muramoyl-L-alanine + ADP + phosphate + H(+)</text>
        <dbReference type="Rhea" id="RHEA:23372"/>
        <dbReference type="ChEBI" id="CHEBI:15378"/>
        <dbReference type="ChEBI" id="CHEBI:30616"/>
        <dbReference type="ChEBI" id="CHEBI:43474"/>
        <dbReference type="ChEBI" id="CHEBI:57972"/>
        <dbReference type="ChEBI" id="CHEBI:70757"/>
        <dbReference type="ChEBI" id="CHEBI:83898"/>
        <dbReference type="ChEBI" id="CHEBI:456216"/>
        <dbReference type="EC" id="6.3.2.8"/>
    </reaction>
</comment>
<dbReference type="SUPFAM" id="SSF51984">
    <property type="entry name" value="MurCD N-terminal domain"/>
    <property type="match status" value="1"/>
</dbReference>
<evidence type="ECO:0000259" key="17">
    <source>
        <dbReference type="Pfam" id="PF08245"/>
    </source>
</evidence>
<evidence type="ECO:0000256" key="11">
    <source>
        <dbReference type="ARBA" id="ARBA00023306"/>
    </source>
</evidence>
<dbReference type="Gene3D" id="3.40.1190.10">
    <property type="entry name" value="Mur-like, catalytic domain"/>
    <property type="match status" value="1"/>
</dbReference>
<dbReference type="RefSeq" id="WP_132416503.1">
    <property type="nucleotide sequence ID" value="NZ_SKFG01000002.1"/>
</dbReference>
<evidence type="ECO:0000256" key="9">
    <source>
        <dbReference type="ARBA" id="ARBA00022960"/>
    </source>
</evidence>
<protein>
    <recommendedName>
        <fullName evidence="3 14">UDP-N-acetylmuramate--L-alanine ligase</fullName>
        <ecNumber evidence="3 14">6.3.2.8</ecNumber>
    </recommendedName>
    <alternativeName>
        <fullName evidence="14">UDP-N-acetylmuramoyl-L-alanine synthetase</fullName>
    </alternativeName>
</protein>
<evidence type="ECO:0000256" key="13">
    <source>
        <dbReference type="ARBA" id="ARBA00047833"/>
    </source>
</evidence>
<dbReference type="InterPro" id="IPR036565">
    <property type="entry name" value="Mur-like_cat_sf"/>
</dbReference>
<comment type="function">
    <text evidence="14">Cell wall formation.</text>
</comment>
<evidence type="ECO:0000256" key="1">
    <source>
        <dbReference type="ARBA" id="ARBA00004496"/>
    </source>
</evidence>
<comment type="pathway">
    <text evidence="2 14">Cell wall biogenesis; peptidoglycan biosynthesis.</text>
</comment>
<dbReference type="InterPro" id="IPR005758">
    <property type="entry name" value="UDP-N-AcMur_Ala_ligase_MurC"/>
</dbReference>
<evidence type="ECO:0000256" key="2">
    <source>
        <dbReference type="ARBA" id="ARBA00004752"/>
    </source>
</evidence>
<accession>A0A4R4EIY0</accession>
<evidence type="ECO:0000256" key="3">
    <source>
        <dbReference type="ARBA" id="ARBA00012211"/>
    </source>
</evidence>
<evidence type="ECO:0000259" key="16">
    <source>
        <dbReference type="Pfam" id="PF02875"/>
    </source>
</evidence>
<dbReference type="GO" id="GO:0009252">
    <property type="term" value="P:peptidoglycan biosynthetic process"/>
    <property type="evidence" value="ECO:0007669"/>
    <property type="project" value="UniProtKB-UniRule"/>
</dbReference>
<dbReference type="HAMAP" id="MF_00046">
    <property type="entry name" value="MurC"/>
    <property type="match status" value="1"/>
</dbReference>
<dbReference type="GO" id="GO:0008360">
    <property type="term" value="P:regulation of cell shape"/>
    <property type="evidence" value="ECO:0007669"/>
    <property type="project" value="UniProtKB-KW"/>
</dbReference>
<proteinExistence type="inferred from homology"/>
<dbReference type="EMBL" id="SKFG01000002">
    <property type="protein sequence ID" value="TCZ79869.1"/>
    <property type="molecule type" value="Genomic_DNA"/>
</dbReference>
<evidence type="ECO:0000256" key="8">
    <source>
        <dbReference type="ARBA" id="ARBA00022840"/>
    </source>
</evidence>